<protein>
    <submittedName>
        <fullName evidence="4">Pilus assembly protein</fullName>
    </submittedName>
</protein>
<keyword evidence="5" id="KW-1185">Reference proteome</keyword>
<feature type="domain" description="TadE-like" evidence="3">
    <location>
        <begin position="25"/>
        <end position="67"/>
    </location>
</feature>
<gene>
    <name evidence="4" type="ORF">E3T49_04110</name>
</gene>
<dbReference type="AlphaFoldDB" id="A0A4Y8K1E3"/>
<organism evidence="4 5">
    <name type="scientific">Cryobacterium cryoconiti</name>
    <dbReference type="NCBI Taxonomy" id="1259239"/>
    <lineage>
        <taxon>Bacteria</taxon>
        <taxon>Bacillati</taxon>
        <taxon>Actinomycetota</taxon>
        <taxon>Actinomycetes</taxon>
        <taxon>Micrococcales</taxon>
        <taxon>Microbacteriaceae</taxon>
        <taxon>Cryobacterium</taxon>
    </lineage>
</organism>
<evidence type="ECO:0000256" key="1">
    <source>
        <dbReference type="SAM" id="MobiDB-lite"/>
    </source>
</evidence>
<keyword evidence="2" id="KW-1133">Transmembrane helix</keyword>
<accession>A0A4Y8K1E3</accession>
<proteinExistence type="predicted"/>
<dbReference type="InterPro" id="IPR049790">
    <property type="entry name" value="Rv3655c/TadE"/>
</dbReference>
<evidence type="ECO:0000313" key="4">
    <source>
        <dbReference type="EMBL" id="TFD32677.1"/>
    </source>
</evidence>
<keyword evidence="2" id="KW-0472">Membrane</keyword>
<reference evidence="4 5" key="1">
    <citation type="submission" date="2019-03" db="EMBL/GenBank/DDBJ databases">
        <title>Genomics of glacier-inhabiting Cryobacterium strains.</title>
        <authorList>
            <person name="Liu Q."/>
            <person name="Xin Y.-H."/>
        </authorList>
    </citation>
    <scope>NUCLEOTIDE SEQUENCE [LARGE SCALE GENOMIC DNA]</scope>
    <source>
        <strain evidence="4 5">TMT1-51</strain>
    </source>
</reference>
<dbReference type="Proteomes" id="UP000297472">
    <property type="component" value="Unassembled WGS sequence"/>
</dbReference>
<dbReference type="NCBIfam" id="NF041390">
    <property type="entry name" value="TadE_Rv3655c"/>
    <property type="match status" value="1"/>
</dbReference>
<dbReference type="OrthoDB" id="5125815at2"/>
<keyword evidence="2" id="KW-0812">Transmembrane</keyword>
<dbReference type="InterPro" id="IPR012495">
    <property type="entry name" value="TadE-like_dom"/>
</dbReference>
<evidence type="ECO:0000259" key="3">
    <source>
        <dbReference type="Pfam" id="PF07811"/>
    </source>
</evidence>
<comment type="caution">
    <text evidence="4">The sequence shown here is derived from an EMBL/GenBank/DDBJ whole genome shotgun (WGS) entry which is preliminary data.</text>
</comment>
<evidence type="ECO:0000313" key="5">
    <source>
        <dbReference type="Proteomes" id="UP000297472"/>
    </source>
</evidence>
<sequence>MRSVWGSRRRRAGPRGVRPGTPDRGSVTAEFATVVPAVLLVLACCLGALQVVGQQVRLTDAAADAARSLSRGDSVDRAAGLVDRAVAGASLTLERQGEFVCARLSAPSSFAPFAAVGLTLHAGSCALGGGQ</sequence>
<name>A0A4Y8K1E3_9MICO</name>
<evidence type="ECO:0000256" key="2">
    <source>
        <dbReference type="SAM" id="Phobius"/>
    </source>
</evidence>
<dbReference type="Pfam" id="PF07811">
    <property type="entry name" value="TadE"/>
    <property type="match status" value="1"/>
</dbReference>
<feature type="transmembrane region" description="Helical" evidence="2">
    <location>
        <begin position="31"/>
        <end position="49"/>
    </location>
</feature>
<dbReference type="EMBL" id="SOHA01000006">
    <property type="protein sequence ID" value="TFD32677.1"/>
    <property type="molecule type" value="Genomic_DNA"/>
</dbReference>
<feature type="region of interest" description="Disordered" evidence="1">
    <location>
        <begin position="1"/>
        <end position="24"/>
    </location>
</feature>